<dbReference type="PANTHER" id="PTHR32494:SF5">
    <property type="entry name" value="ALLANTOATE AMIDOHYDROLASE"/>
    <property type="match status" value="1"/>
</dbReference>
<evidence type="ECO:0000256" key="1">
    <source>
        <dbReference type="ARBA" id="ARBA00022801"/>
    </source>
</evidence>
<sequence>MDLSVDADRLRADLEANAAFGRVEYDDSGKRGRTNRTGSEANAAARDRLVERMRDAGLEVAIDGVGNVLGTWTPDSADPAAAPVVSGSHLDSVPEGGIFDGPLGTYAALEAVRATREAGVEPTRPVGVVSFTEEEGATFGNGLLGSSVATGETDAEAALASESDDGETLGEALDRIGYRGDDAVNPATWAAFYELHIEQDTVLEAAGADAGMVTTITGITHCDVTIEGEANHAGATAMGDRTDALAAASEFVLDVEGAANAVVEESSASAVGTVGSLSVSPNATNVVPGRVDAEVDIRDVEGESMETIVSEARESLARLERDRGVETSFERPFDVAPTPMSDRLREGAHAAAADAGRTALDLHSGAAHDAMRVARVTDASLLFAPSRGGISHSPREWTDWADCAAATEVLAGALARVAVDES</sequence>
<dbReference type="SUPFAM" id="SSF55031">
    <property type="entry name" value="Bacterial exopeptidase dimerisation domain"/>
    <property type="match status" value="1"/>
</dbReference>
<dbReference type="AlphaFoldDB" id="A0ABD5YJB9"/>
<protein>
    <submittedName>
        <fullName evidence="3">Zn-dependent hydrolase</fullName>
    </submittedName>
</protein>
<feature type="domain" description="Peptidase M20 dimerisation" evidence="2">
    <location>
        <begin position="217"/>
        <end position="318"/>
    </location>
</feature>
<dbReference type="NCBIfam" id="TIGR01879">
    <property type="entry name" value="hydantase"/>
    <property type="match status" value="1"/>
</dbReference>
<gene>
    <name evidence="3" type="ORF">ACFQMK_06250</name>
</gene>
<dbReference type="Pfam" id="PF01546">
    <property type="entry name" value="Peptidase_M20"/>
    <property type="match status" value="1"/>
</dbReference>
<dbReference type="CDD" id="cd03884">
    <property type="entry name" value="M20_bAS"/>
    <property type="match status" value="1"/>
</dbReference>
<evidence type="ECO:0000313" key="4">
    <source>
        <dbReference type="Proteomes" id="UP001596390"/>
    </source>
</evidence>
<evidence type="ECO:0000313" key="3">
    <source>
        <dbReference type="EMBL" id="MFC7186495.1"/>
    </source>
</evidence>
<dbReference type="PIRSF" id="PIRSF001235">
    <property type="entry name" value="Amidase_carbamoylase"/>
    <property type="match status" value="1"/>
</dbReference>
<keyword evidence="1 3" id="KW-0378">Hydrolase</keyword>
<dbReference type="Gene3D" id="3.40.630.10">
    <property type="entry name" value="Zn peptidases"/>
    <property type="match status" value="1"/>
</dbReference>
<evidence type="ECO:0000259" key="2">
    <source>
        <dbReference type="Pfam" id="PF07687"/>
    </source>
</evidence>
<proteinExistence type="predicted"/>
<dbReference type="Pfam" id="PF07687">
    <property type="entry name" value="M20_dimer"/>
    <property type="match status" value="1"/>
</dbReference>
<dbReference type="SUPFAM" id="SSF53187">
    <property type="entry name" value="Zn-dependent exopeptidases"/>
    <property type="match status" value="1"/>
</dbReference>
<dbReference type="InterPro" id="IPR036264">
    <property type="entry name" value="Bact_exopeptidase_dim_dom"/>
</dbReference>
<dbReference type="GO" id="GO:0016787">
    <property type="term" value="F:hydrolase activity"/>
    <property type="evidence" value="ECO:0007669"/>
    <property type="project" value="UniProtKB-KW"/>
</dbReference>
<organism evidence="3 4">
    <name type="scientific">Halorubrum yunnanense</name>
    <dbReference type="NCBI Taxonomy" id="1526162"/>
    <lineage>
        <taxon>Archaea</taxon>
        <taxon>Methanobacteriati</taxon>
        <taxon>Methanobacteriota</taxon>
        <taxon>Stenosarchaea group</taxon>
        <taxon>Halobacteria</taxon>
        <taxon>Halobacteriales</taxon>
        <taxon>Haloferacaceae</taxon>
        <taxon>Halorubrum</taxon>
    </lineage>
</organism>
<accession>A0ABD5YJB9</accession>
<dbReference type="RefSeq" id="WP_267663451.1">
    <property type="nucleotide sequence ID" value="NZ_JAODIX010000028.1"/>
</dbReference>
<dbReference type="EMBL" id="JBHSZZ010000028">
    <property type="protein sequence ID" value="MFC7186495.1"/>
    <property type="molecule type" value="Genomic_DNA"/>
</dbReference>
<comment type="caution">
    <text evidence="3">The sequence shown here is derived from an EMBL/GenBank/DDBJ whole genome shotgun (WGS) entry which is preliminary data.</text>
</comment>
<dbReference type="Proteomes" id="UP001596390">
    <property type="component" value="Unassembled WGS sequence"/>
</dbReference>
<reference evidence="3 4" key="1">
    <citation type="journal article" date="2019" name="Int. J. Syst. Evol. Microbiol.">
        <title>The Global Catalogue of Microorganisms (GCM) 10K type strain sequencing project: providing services to taxonomists for standard genome sequencing and annotation.</title>
        <authorList>
            <consortium name="The Broad Institute Genomics Platform"/>
            <consortium name="The Broad Institute Genome Sequencing Center for Infectious Disease"/>
            <person name="Wu L."/>
            <person name="Ma J."/>
        </authorList>
    </citation>
    <scope>NUCLEOTIDE SEQUENCE [LARGE SCALE GENOMIC DNA]</scope>
    <source>
        <strain evidence="3 4">Q85</strain>
    </source>
</reference>
<dbReference type="PANTHER" id="PTHR32494">
    <property type="entry name" value="ALLANTOATE DEIMINASE-RELATED"/>
    <property type="match status" value="1"/>
</dbReference>
<keyword evidence="4" id="KW-1185">Reference proteome</keyword>
<dbReference type="InterPro" id="IPR002933">
    <property type="entry name" value="Peptidase_M20"/>
</dbReference>
<name>A0ABD5YJB9_9EURY</name>
<dbReference type="Gene3D" id="3.30.70.360">
    <property type="match status" value="1"/>
</dbReference>
<dbReference type="InterPro" id="IPR010158">
    <property type="entry name" value="Amidase_Cbmase"/>
</dbReference>
<dbReference type="InterPro" id="IPR011650">
    <property type="entry name" value="Peptidase_M20_dimer"/>
</dbReference>